<evidence type="ECO:0000313" key="2">
    <source>
        <dbReference type="Proteomes" id="UP000606786"/>
    </source>
</evidence>
<comment type="caution">
    <text evidence="1">The sequence shown here is derived from an EMBL/GenBank/DDBJ whole genome shotgun (WGS) entry which is preliminary data.</text>
</comment>
<sequence length="69" mass="7847">MQEKAITKNVVVEESIKEVEDDEEEAQGKRKQQLLAFGGCACYLIHSFERQNLNIYATMLLPQGFALND</sequence>
<dbReference type="Proteomes" id="UP000606786">
    <property type="component" value="Unassembled WGS sequence"/>
</dbReference>
<organism evidence="1 2">
    <name type="scientific">Ceratitis capitata</name>
    <name type="common">Mediterranean fruit fly</name>
    <name type="synonym">Tephritis capitata</name>
    <dbReference type="NCBI Taxonomy" id="7213"/>
    <lineage>
        <taxon>Eukaryota</taxon>
        <taxon>Metazoa</taxon>
        <taxon>Ecdysozoa</taxon>
        <taxon>Arthropoda</taxon>
        <taxon>Hexapoda</taxon>
        <taxon>Insecta</taxon>
        <taxon>Pterygota</taxon>
        <taxon>Neoptera</taxon>
        <taxon>Endopterygota</taxon>
        <taxon>Diptera</taxon>
        <taxon>Brachycera</taxon>
        <taxon>Muscomorpha</taxon>
        <taxon>Tephritoidea</taxon>
        <taxon>Tephritidae</taxon>
        <taxon>Ceratitis</taxon>
        <taxon>Ceratitis</taxon>
    </lineage>
</organism>
<keyword evidence="2" id="KW-1185">Reference proteome</keyword>
<protein>
    <submittedName>
        <fullName evidence="1">(Mediterranean fruit fly) hypothetical protein</fullName>
    </submittedName>
</protein>
<proteinExistence type="predicted"/>
<reference evidence="1" key="1">
    <citation type="submission" date="2020-11" db="EMBL/GenBank/DDBJ databases">
        <authorList>
            <person name="Whitehead M."/>
        </authorList>
    </citation>
    <scope>NUCLEOTIDE SEQUENCE</scope>
    <source>
        <strain evidence="1">EGII</strain>
    </source>
</reference>
<accession>A0A811U3X5</accession>
<gene>
    <name evidence="1" type="ORF">CCAP1982_LOCUS2197</name>
</gene>
<dbReference type="AlphaFoldDB" id="A0A811U3X5"/>
<dbReference type="EMBL" id="CAJHJT010000001">
    <property type="protein sequence ID" value="CAD6993381.1"/>
    <property type="molecule type" value="Genomic_DNA"/>
</dbReference>
<name>A0A811U3X5_CERCA</name>
<evidence type="ECO:0000313" key="1">
    <source>
        <dbReference type="EMBL" id="CAD6993381.1"/>
    </source>
</evidence>